<keyword evidence="10 12" id="KW-0539">Nucleus</keyword>
<feature type="compositionally biased region" description="Low complexity" evidence="15">
    <location>
        <begin position="1117"/>
        <end position="1140"/>
    </location>
</feature>
<dbReference type="GO" id="GO:0005634">
    <property type="term" value="C:nucleus"/>
    <property type="evidence" value="ECO:0007669"/>
    <property type="project" value="UniProtKB-SubCell"/>
</dbReference>
<feature type="compositionally biased region" description="Polar residues" evidence="15">
    <location>
        <begin position="584"/>
        <end position="593"/>
    </location>
</feature>
<evidence type="ECO:0000256" key="1">
    <source>
        <dbReference type="ARBA" id="ARBA00004123"/>
    </source>
</evidence>
<dbReference type="FunFam" id="1.10.10.60:FF:000080">
    <property type="entry name" value="Zinc finger homeobox protein 2"/>
    <property type="match status" value="1"/>
</dbReference>
<feature type="domain" description="C2H2-type" evidence="17">
    <location>
        <begin position="1833"/>
        <end position="1861"/>
    </location>
</feature>
<evidence type="ECO:0000256" key="11">
    <source>
        <dbReference type="PROSITE-ProRule" id="PRU00042"/>
    </source>
</evidence>
<feature type="compositionally biased region" description="Low complexity" evidence="15">
    <location>
        <begin position="3657"/>
        <end position="3676"/>
    </location>
</feature>
<dbReference type="Pfam" id="PF00096">
    <property type="entry name" value="zf-C2H2"/>
    <property type="match status" value="3"/>
</dbReference>
<evidence type="ECO:0000256" key="5">
    <source>
        <dbReference type="ARBA" id="ARBA00022833"/>
    </source>
</evidence>
<feature type="compositionally biased region" description="Low complexity" evidence="15">
    <location>
        <begin position="2323"/>
        <end position="2371"/>
    </location>
</feature>
<keyword evidence="8 12" id="KW-0371">Homeobox</keyword>
<feature type="DNA-binding region" description="Homeobox" evidence="12">
    <location>
        <begin position="2514"/>
        <end position="2573"/>
    </location>
</feature>
<feature type="DNA-binding region" description="Homeobox" evidence="12">
    <location>
        <begin position="3899"/>
        <end position="3958"/>
    </location>
</feature>
<evidence type="ECO:0000256" key="14">
    <source>
        <dbReference type="SAM" id="Coils"/>
    </source>
</evidence>
<keyword evidence="7 12" id="KW-0238">DNA-binding</keyword>
<dbReference type="PROSITE" id="PS50071">
    <property type="entry name" value="HOMEOBOX_2"/>
    <property type="match status" value="4"/>
</dbReference>
<feature type="compositionally biased region" description="Basic residues" evidence="15">
    <location>
        <begin position="2698"/>
        <end position="2711"/>
    </location>
</feature>
<keyword evidence="9" id="KW-0804">Transcription</keyword>
<protein>
    <recommendedName>
        <fullName evidence="20">Zinc finger protein 2</fullName>
    </recommendedName>
</protein>
<comment type="subcellular location">
    <subcellularLocation>
        <location evidence="1 12 13">Nucleus</location>
    </subcellularLocation>
</comment>
<feature type="compositionally biased region" description="Basic and acidic residues" evidence="15">
    <location>
        <begin position="2045"/>
        <end position="2066"/>
    </location>
</feature>
<dbReference type="FunFam" id="3.30.160.60:FF:000081">
    <property type="entry name" value="Zinc finger homeobox protein 4"/>
    <property type="match status" value="1"/>
</dbReference>
<feature type="compositionally biased region" description="Polar residues" evidence="15">
    <location>
        <begin position="4143"/>
        <end position="4155"/>
    </location>
</feature>
<feature type="compositionally biased region" description="Low complexity" evidence="15">
    <location>
        <begin position="2152"/>
        <end position="2161"/>
    </location>
</feature>
<sequence length="4369" mass="478740">MNYKPNNIWKILTKNANASEENHRKKSSPHMYVVKYGMDLLVVPSINLISWIGGEKNVLLTIAATESIHFDSRAIKLGTISKVLLPSETATSPSSSSFTLKSPSSTSSPPISSLAQDLTITSLVQKPLNFCADQHQNQDNHKFNSADHDTKDNKTVQITPTSTTPTTVITTPIVSPKNGHYSSAYTSHTVPLKSSTTASNILSISSSSSVSPISPTTTTTTTTATTPLYGSIATNFLHYSKNLQDNISRSSEKLLDLNLSNVGVTGTVLAEIPLSATRKLKKYNKPTANSMPPPPDSPHADLAPRKRRRKRDDPQSYFTNSEEYESDEGSPVSCSDVESFQGKIVYNPDGSAYIIDSENESLSNISETGLTAGLPTANNPKIHSFRVVNARDATINKISEPNKIQKPILMCFICKLSFGNTKSFGLHANSEHTLNLHESEKLLLNREYSSAIIQRNVDEKPQISFLEPLDVHKQLFQQQFQNSSNISSVLSSTTGDCTVSTNTPSNTSSSSSCTPTLSAANNSLSSTPLQLSSNLNSQMLDSTTATTTSSSSSTPSSSSSSSSLSSQTSTTSPTSTSTSTSSTIINNSNKLNSDISNSATLIKSNAGYSGSSNVAGQNLSDFVQQQFKQQQQRSSTPSASQASSLGLTNSSPINIGLSNNNNSSSNNNNSSNSLQSSPIPTTAPVSSYSSSAITTTTVSTTTHGSDGGNSSNNCGSNASDLSTSNSSSNNNNSTKLLNEFLQQQQQQILQQQQQQHTTLLACPEHQGFNKIAGLVDCKSCELININNLAKSSPMTPTKSPNSINLTTPPSSASLTSISPTTPAPSFTIGACPDHINGRPIGVDCGRCEMILSSARLNSGSQISTRNSCKTLKCPQCNWHYKYQETLEIHMREKHPDGESACGYCLAGQQHPRLARGESYTCGYKPYRCEICNYSTTTKGNLSIHMQSDKHLNNMQELNNSQNLSSTNDIRENPKIVMPNMPQQTSKPKPSFRCDVCSYETSVARNLRIHMTSEKHTHNMAVLQNNMKHFQALSFLQSQNLGAAAAANIPNLSQMPSLQQNMPNLQNFLPEAALADLAYNQALMIQLLHQNSAAGALGAAAAAAAAAVSIPQQQQQQQQQSQSIGQQLSSTSGCGSTSGQLNVPTTGASSSAAASSNAAAVAAAALLGSSLEPDQGLNLETLEPPIEPDQRPTTVYSCLICSAYNTNSIDELNNHLMVDRSRNSSSAANNCNSDIMLIINNNYICRLCNYKTNLKANFQLHSKTDKHIQKLNYINHIKEGGAKNEYKLKYNNTNTVQLKCNCCDFYTNSIQKLNLHTQHMRHDTMKMIFNHLVYIDQLHSIQQQRRQSTSTPTSTATSQSIADNQRMLNAISSGGNNSDIDQQQSSGAGHLANIEGGNTSASGSASGSGGASVQPTHTIICELCNYKSATVLQMIQHVKSIRHVQVEQFICLQRRSENLEPLELSDVFKIVESGVIKSEKCSPVNSPVDPNLGSTPNPQPSTPHSRHSDGGRSSVGLLQSPSSLPNISTATTIFKCNNCDFFAETKQDMEMHIDNVHPNCLDSDYMTIPTNSTALHAFQAAMAAAAAAAAANKPSCSPQTSGNTTLLPAVTPNSLDEIKSERMDADTDSVGDGTEPDQQDLEGMDGADAGSNATVPGILCPLCQDSFNDRKSLESHVMGVHSVNSDGLTRLLQLVDTSHWLNSTSHTKKDTDESGAGEKNHASNNFCMQQMRGDELECNQCELAVKTHQELLMHAQETQHYPSVGDQYQCLLKQCPQNFSSLPTMIAHFKDTHMNIVISERHVYKYRCKQCSLAFKTQEKLNTHSLYHTMRDATKCMICNRSFRSTQSLQKHMEQAHNQQQSNSPSPPPSDQDHGKQISGAGMEDFITSPASSVKQDDESAQVQDLMLRDDQLMLQHSSLLDCTTPTTEMDEYLNTSQMAEDNYNDPGRKHKCHKCKMAFTHQNFLAIHYKSNQHRRNEKLNNYPMEKYLDPNRPFKCEICLESFTQKNILLVHYNSVSHLHKLKKQSENNNTPSSSPSNNPSPMDYDRKSVDSDRRSVERDRKSIDLDLEIMNEQQKRKLSPENDYDSPKKRFKCDICKVAYAQGSTLDIHMRSVLHQTRACRLQEQQQMQLQHSAQFNPSLTTSLARIVEQHQQQQQQQQSVSPAPSNLSGIQDDPNMPKFNNQIYKTLLENFGFDIVKQFNELKHTGGEINREINEEKYFCRHCKKTFSSIFVLKSHCEEIHNDKIPLDVLEKFAEKFKNYYLETSDTDNEILDFSAKKLSPETSDSPNSSFNGSGNTTALTVSTKEPQPEKNQRPSTPVSTSGLSPASSPSSQQQQQALLKSQQTASQVQQQLHTALSQSQSQQSPQMLPTDLAQKFNIDPTILAQKIMEQNLANVPPNFANLPQNLQSLQNLQNLQNLQSLQNLPNMPNLPLNTLDMLSLMQFHHLMSLNFMNLAPPLIFGATGAAAAAAAIAGGNVPPVTPEIPVNPGQQVQLLQQQAAAAAQQATNNQKRARTRITDEQLKILRAHFDINNSPSEESIMEMSKKANLPMKVVKHWFRNTLFKERQRNKDSPYNFNNPPSTTLNLEEYERTGQAKVTSLVDQSGNSNDTSQSQQQQQQSQLLQSQSQQRQQQDQQQQQQHHQFHQQHSQQSSDNRPLSQPSSTASDRGADIQIKTEPNDDLGSMDPDQQSLHQHSHQLQHSHHHLLKHDQQHEHDPSSSGGGSYQHSQHQQQMFYNNFETKSESGSSEILSRPQTPTNSSYNNLGEMTNTQIDTMSLGSLGSGGGVGSSAGASGMAGVVGNLNNMGPPKKFQMNKIFDKNNFETNSNSSNSSSSSGKRANRTRFTDYQIKVLQEFFENNSYPKDSDLEYLSKLLLLSPRVIVVWFQNARQKQRKIYENQPNNSFYESEEKKPNINYTCKKCNLVFQRYYELIRHQKNHCFKEENNKKSAKAQIAAAQIAQSLSSEDSNSSIDINSANLLTSNLAAQQAAAAAAAAAAIGGPVPSIGLPQSPSGSAGSGSITSIPGLSTSPGLGLLASPHGIFGKHAATVPASQNVGGSSTKDGQSPQKFECDKCNLSFPRFELFKEHQLIHIMNPNLFLNQNYAENTPFGILQNMQNNLMNAGSVSGSNNSGSSSASLLMAGVGGQDTSMDLSQANNKKKRKYSETQSSGAGEDIQSIMAMQSSDYDLAKKFRSEQYDFLYQYFLQNEPNDELKKQYQQQQHQQSIDIEYLAHFYQMSELKKKGNYDFFYQYYLQNESKQQSDGASSMLENLSKPNMEFLLQYYQLNECKKFFQLGASPQRIHDFPLLNLTTMPSASDTNSTMNSITQQSGLTSTNIAETSAIQQSQMSGNGNSTTREICAATGRGTATPTTPKSTTPTGAQAMQAETTTTPSSMASMISSPTHAAAVVAATILAAGGSGVVNQKIRQDQHQQQLSIISTTTIGGNALNADSSPQHQQSSLSNLNTGLPISSQLATSLQKSACSPPIATSTTSTATAASLNDFPGNPSASSFLGGNSTTPTPTGGGVVSGVEHVTTMEKQTNKRLRTTILPEQLNFLYECYQNESNPSRKMLEEISKKVNLKKRVVQVWYQNSRARERKGQFRQNLQIINKKCPHCGAIFKIKSALESHLQTKHPEKQPINIDQIPDVTQQSLDSSSFPSHHSHDLSSLLPQTRSSLTPTSTTGSHAFATGLNSTSSGSGLSQYHPHDGLSLNDDNATVTSTILESLSNSTTAAKSGTPLDLSKSTPKYEPSESDVSYSDSNNDHDESNDFFITTSSSAPASNNNNNSNLNNNHVKIADLVNYRHHSNHSPTTTTIVTTSSSPLGDNNLGESRCGTNQHNDTFYDSDAANNAMMSNHHQNSKDLSNLIYSGGDNVGDMDRSPASPASSTQSIQKKRFRTQMSNVQVRILRTLFSDVKTPTMTDCENIGREIGLPKRVIQVWFQNARAKEKKSRNNRSYSDETYEQNGSDLTCDIIPSSEDCKLCNIQKVNMQEHVFSAGHIAQVRYSLENSDHLLGYSGSESSDQHDTVDQQQSMKSNNTMAHLKLPTPPPSVIANRASPGDMQHESNMTIYNQLLMQNPMFAAAAAASTNSGSNKLFGGEHENDSNAAITAAAAMMNFNQIQQHFAAVQQQQQQQQMNASENSENSVGNATDAATAAAHRLLMGNNLLLQINADQQSITQSTNSSEALLQQIYNYNQMSGKLKSTKNHTNDKPQGLGREYTHQEPPENQKTKVENPVNDKDSKKSDNKINKLDEQTIKHEQGNAVNSPSTTLRNDPNIKLGDNVNDLLQTPLGATETPKSSSVSLNSVRNSKNIEQILKISSSFVNNTCNDDKNQREQHKKLQNDMENAINEILTINTKNLVK</sequence>
<evidence type="ECO:0000256" key="4">
    <source>
        <dbReference type="ARBA" id="ARBA00022771"/>
    </source>
</evidence>
<evidence type="ECO:0000259" key="16">
    <source>
        <dbReference type="PROSITE" id="PS50071"/>
    </source>
</evidence>
<feature type="region of interest" description="Disordered" evidence="15">
    <location>
        <begin position="4136"/>
        <end position="4156"/>
    </location>
</feature>
<dbReference type="Pfam" id="PF24056">
    <property type="entry name" value="zf-C2H2_ZFHX3"/>
    <property type="match status" value="1"/>
</dbReference>
<name>A0A7R8V6W2_HERIL</name>
<feature type="region of interest" description="Disordered" evidence="15">
    <location>
        <begin position="2825"/>
        <end position="2845"/>
    </location>
</feature>
<feature type="compositionally biased region" description="Basic and acidic residues" evidence="15">
    <location>
        <begin position="139"/>
        <end position="154"/>
    </location>
</feature>
<feature type="region of interest" description="Disordered" evidence="15">
    <location>
        <begin position="3655"/>
        <end position="3718"/>
    </location>
</feature>
<feature type="region of interest" description="Disordered" evidence="15">
    <location>
        <begin position="2151"/>
        <end position="2178"/>
    </location>
</feature>
<evidence type="ECO:0000256" key="3">
    <source>
        <dbReference type="ARBA" id="ARBA00022737"/>
    </source>
</evidence>
<dbReference type="SUPFAM" id="SSF57667">
    <property type="entry name" value="beta-beta-alpha zinc fingers"/>
    <property type="match status" value="5"/>
</dbReference>
<feature type="region of interest" description="Disordered" evidence="15">
    <location>
        <begin position="3369"/>
        <end position="3388"/>
    </location>
</feature>
<feature type="domain" description="C2H2-type" evidence="17">
    <location>
        <begin position="871"/>
        <end position="899"/>
    </location>
</feature>
<feature type="region of interest" description="Disordered" evidence="15">
    <location>
        <begin position="139"/>
        <end position="171"/>
    </location>
</feature>
<feature type="domain" description="C2H2-type" evidence="17">
    <location>
        <begin position="1995"/>
        <end position="2026"/>
    </location>
</feature>
<feature type="region of interest" description="Disordered" evidence="15">
    <location>
        <begin position="541"/>
        <end position="593"/>
    </location>
</feature>
<feature type="domain" description="Homeobox" evidence="16">
    <location>
        <begin position="3897"/>
        <end position="3957"/>
    </location>
</feature>
<feature type="domain" description="C2H2-type" evidence="17">
    <location>
        <begin position="2221"/>
        <end position="2249"/>
    </location>
</feature>
<feature type="region of interest" description="Disordered" evidence="15">
    <location>
        <begin position="1621"/>
        <end position="1649"/>
    </location>
</feature>
<reference evidence="18 19" key="1">
    <citation type="submission" date="2020-11" db="EMBL/GenBank/DDBJ databases">
        <authorList>
            <person name="Wallbank WR R."/>
            <person name="Pardo Diaz C."/>
            <person name="Kozak K."/>
            <person name="Martin S."/>
            <person name="Jiggins C."/>
            <person name="Moest M."/>
            <person name="Warren A I."/>
            <person name="Generalovic N T."/>
            <person name="Byers J.R.P. K."/>
            <person name="Montejo-Kovacevich G."/>
            <person name="Yen C E."/>
        </authorList>
    </citation>
    <scope>NUCLEOTIDE SEQUENCE [LARGE SCALE GENOMIC DNA]</scope>
</reference>
<feature type="domain" description="C2H2-type" evidence="17">
    <location>
        <begin position="2921"/>
        <end position="2948"/>
    </location>
</feature>
<feature type="domain" description="C2H2-type" evidence="17">
    <location>
        <begin position="2093"/>
        <end position="2117"/>
    </location>
</feature>
<dbReference type="PROSITE" id="PS00028">
    <property type="entry name" value="ZINC_FINGER_C2H2_1"/>
    <property type="match status" value="14"/>
</dbReference>
<dbReference type="InterPro" id="IPR001356">
    <property type="entry name" value="HD"/>
</dbReference>
<dbReference type="FunFam" id="1.10.10.60:FF:000064">
    <property type="entry name" value="Zinc finger homeobox protein 4"/>
    <property type="match status" value="1"/>
</dbReference>
<evidence type="ECO:0000256" key="9">
    <source>
        <dbReference type="ARBA" id="ARBA00023163"/>
    </source>
</evidence>
<dbReference type="SMART" id="SM00389">
    <property type="entry name" value="HOX"/>
    <property type="match status" value="4"/>
</dbReference>
<feature type="compositionally biased region" description="Low complexity" evidence="15">
    <location>
        <begin position="2029"/>
        <end position="2043"/>
    </location>
</feature>
<feature type="compositionally biased region" description="Polar residues" evidence="15">
    <location>
        <begin position="1368"/>
        <end position="1386"/>
    </location>
</feature>
<keyword evidence="2" id="KW-0479">Metal-binding</keyword>
<feature type="region of interest" description="Disordered" evidence="15">
    <location>
        <begin position="88"/>
        <end position="112"/>
    </location>
</feature>
<feature type="compositionally biased region" description="Polar residues" evidence="15">
    <location>
        <begin position="2658"/>
        <end position="2670"/>
    </location>
</feature>
<feature type="region of interest" description="Disordered" evidence="15">
    <location>
        <begin position="1368"/>
        <end position="1411"/>
    </location>
</feature>
<feature type="region of interest" description="Disordered" evidence="15">
    <location>
        <begin position="495"/>
        <end position="518"/>
    </location>
</feature>
<feature type="compositionally biased region" description="Acidic residues" evidence="15">
    <location>
        <begin position="1625"/>
        <end position="1644"/>
    </location>
</feature>
<feature type="compositionally biased region" description="Polar residues" evidence="15">
    <location>
        <begin position="2284"/>
        <end position="2309"/>
    </location>
</feature>
<keyword evidence="19" id="KW-1185">Reference proteome</keyword>
<dbReference type="OrthoDB" id="6417226at2759"/>
<feature type="compositionally biased region" description="Polar residues" evidence="15">
    <location>
        <begin position="2162"/>
        <end position="2172"/>
    </location>
</feature>
<feature type="compositionally biased region" description="Low complexity" evidence="15">
    <location>
        <begin position="3695"/>
        <end position="3707"/>
    </location>
</feature>
<dbReference type="SMART" id="SM00451">
    <property type="entry name" value="ZnF_U1"/>
    <property type="match status" value="7"/>
</dbReference>
<dbReference type="InterPro" id="IPR009057">
    <property type="entry name" value="Homeodomain-like_sf"/>
</dbReference>
<feature type="domain" description="C2H2-type" evidence="17">
    <location>
        <begin position="1657"/>
        <end position="1685"/>
    </location>
</feature>
<keyword evidence="14" id="KW-0175">Coiled coil</keyword>
<evidence type="ECO:0000256" key="8">
    <source>
        <dbReference type="ARBA" id="ARBA00023155"/>
    </source>
</evidence>
<keyword evidence="3" id="KW-0677">Repeat</keyword>
<feature type="compositionally biased region" description="Low complexity" evidence="15">
    <location>
        <begin position="2615"/>
        <end position="2657"/>
    </location>
</feature>
<feature type="region of interest" description="Disordered" evidence="15">
    <location>
        <begin position="3154"/>
        <end position="3175"/>
    </location>
</feature>
<dbReference type="SUPFAM" id="SSF46689">
    <property type="entry name" value="Homeodomain-like"/>
    <property type="match status" value="4"/>
</dbReference>
<feature type="compositionally biased region" description="Polar residues" evidence="15">
    <location>
        <begin position="4269"/>
        <end position="4280"/>
    </location>
</feature>
<evidence type="ECO:0000256" key="15">
    <source>
        <dbReference type="SAM" id="MobiDB-lite"/>
    </source>
</evidence>
<evidence type="ECO:0000313" key="19">
    <source>
        <dbReference type="Proteomes" id="UP000594454"/>
    </source>
</evidence>
<feature type="region of interest" description="Disordered" evidence="15">
    <location>
        <begin position="1480"/>
        <end position="1522"/>
    </location>
</feature>
<feature type="domain" description="C2H2-type" evidence="17">
    <location>
        <begin position="1950"/>
        <end position="1979"/>
    </location>
</feature>
<feature type="compositionally biased region" description="Low complexity" evidence="15">
    <location>
        <begin position="2830"/>
        <end position="2840"/>
    </location>
</feature>
<feature type="compositionally biased region" description="Polar residues" evidence="15">
    <location>
        <begin position="2605"/>
        <end position="2614"/>
    </location>
</feature>
<dbReference type="CDD" id="cd00086">
    <property type="entry name" value="homeodomain"/>
    <property type="match status" value="4"/>
</dbReference>
<feature type="compositionally biased region" description="Basic and acidic residues" evidence="15">
    <location>
        <begin position="4225"/>
        <end position="4267"/>
    </location>
</feature>
<dbReference type="EMBL" id="LR899015">
    <property type="protein sequence ID" value="CAD7093968.1"/>
    <property type="molecule type" value="Genomic_DNA"/>
</dbReference>
<accession>A0A7R8V6W2</accession>
<dbReference type="InterPro" id="IPR051968">
    <property type="entry name" value="ZnFinger_Homeobox_TR"/>
</dbReference>
<feature type="region of interest" description="Disordered" evidence="15">
    <location>
        <begin position="2024"/>
        <end position="2088"/>
    </location>
</feature>
<dbReference type="InterPro" id="IPR017970">
    <property type="entry name" value="Homeobox_CS"/>
</dbReference>
<feature type="compositionally biased region" description="Low complexity" evidence="15">
    <location>
        <begin position="3781"/>
        <end position="3797"/>
    </location>
</feature>
<feature type="region of interest" description="Disordered" evidence="15">
    <location>
        <begin position="283"/>
        <end position="335"/>
    </location>
</feature>
<evidence type="ECO:0000256" key="6">
    <source>
        <dbReference type="ARBA" id="ARBA00023015"/>
    </source>
</evidence>
<feature type="domain" description="Homeobox" evidence="16">
    <location>
        <begin position="2840"/>
        <end position="2900"/>
    </location>
</feature>
<feature type="coiled-coil region" evidence="14">
    <location>
        <begin position="4338"/>
        <end position="4365"/>
    </location>
</feature>
<dbReference type="GO" id="GO:0000981">
    <property type="term" value="F:DNA-binding transcription factor activity, RNA polymerase II-specific"/>
    <property type="evidence" value="ECO:0007669"/>
    <property type="project" value="InterPro"/>
</dbReference>
<feature type="domain" description="C2H2-type" evidence="17">
    <location>
        <begin position="926"/>
        <end position="955"/>
    </location>
</feature>
<evidence type="ECO:0000256" key="13">
    <source>
        <dbReference type="RuleBase" id="RU000682"/>
    </source>
</evidence>
<dbReference type="GO" id="GO:0000978">
    <property type="term" value="F:RNA polymerase II cis-regulatory region sequence-specific DNA binding"/>
    <property type="evidence" value="ECO:0007669"/>
    <property type="project" value="TreeGrafter"/>
</dbReference>
<feature type="domain" description="C2H2-type" evidence="17">
    <location>
        <begin position="3074"/>
        <end position="3096"/>
    </location>
</feature>
<gene>
    <name evidence="18" type="ORF">HERILL_LOCUS16216</name>
</gene>
<feature type="region of interest" description="Disordered" evidence="15">
    <location>
        <begin position="3879"/>
        <end position="3902"/>
    </location>
</feature>
<feature type="region of interest" description="Disordered" evidence="15">
    <location>
        <begin position="4207"/>
        <end position="4284"/>
    </location>
</feature>
<dbReference type="Gene3D" id="1.10.10.60">
    <property type="entry name" value="Homeodomain-like"/>
    <property type="match status" value="4"/>
</dbReference>
<dbReference type="PANTHER" id="PTHR45891">
    <property type="entry name" value="ZINC FINGER HOMEOBOX PROTEIN"/>
    <property type="match status" value="1"/>
</dbReference>
<feature type="region of interest" description="Disordered" evidence="15">
    <location>
        <begin position="4020"/>
        <end position="4041"/>
    </location>
</feature>
<dbReference type="FunCoup" id="A0A7R8V6W2">
    <property type="interactions" value="225"/>
</dbReference>
<feature type="compositionally biased region" description="Basic and acidic residues" evidence="15">
    <location>
        <begin position="2075"/>
        <end position="2088"/>
    </location>
</feature>
<dbReference type="InterPro" id="IPR013087">
    <property type="entry name" value="Znf_C2H2_type"/>
</dbReference>
<feature type="compositionally biased region" description="Polar residues" evidence="15">
    <location>
        <begin position="3677"/>
        <end position="3690"/>
    </location>
</feature>
<feature type="compositionally biased region" description="Low complexity" evidence="15">
    <location>
        <begin position="541"/>
        <end position="583"/>
    </location>
</feature>
<feature type="compositionally biased region" description="Low complexity" evidence="15">
    <location>
        <begin position="1395"/>
        <end position="1404"/>
    </location>
</feature>
<organism evidence="18 19">
    <name type="scientific">Hermetia illucens</name>
    <name type="common">Black soldier fly</name>
    <dbReference type="NCBI Taxonomy" id="343691"/>
    <lineage>
        <taxon>Eukaryota</taxon>
        <taxon>Metazoa</taxon>
        <taxon>Ecdysozoa</taxon>
        <taxon>Arthropoda</taxon>
        <taxon>Hexapoda</taxon>
        <taxon>Insecta</taxon>
        <taxon>Pterygota</taxon>
        <taxon>Neoptera</taxon>
        <taxon>Endopterygota</taxon>
        <taxon>Diptera</taxon>
        <taxon>Brachycera</taxon>
        <taxon>Stratiomyomorpha</taxon>
        <taxon>Stratiomyidae</taxon>
        <taxon>Hermetiinae</taxon>
        <taxon>Hermetia</taxon>
    </lineage>
</organism>
<evidence type="ECO:0000259" key="17">
    <source>
        <dbReference type="PROSITE" id="PS50157"/>
    </source>
</evidence>
<dbReference type="InParanoid" id="A0A7R8V6W2"/>
<feature type="compositionally biased region" description="Low complexity" evidence="15">
    <location>
        <begin position="155"/>
        <end position="171"/>
    </location>
</feature>
<dbReference type="InterPro" id="IPR036236">
    <property type="entry name" value="Znf_C2H2_sf"/>
</dbReference>
<keyword evidence="4 11" id="KW-0863">Zinc-finger</keyword>
<feature type="domain" description="C2H2-type" evidence="17">
    <location>
        <begin position="3616"/>
        <end position="3644"/>
    </location>
</feature>
<dbReference type="Pfam" id="PF00046">
    <property type="entry name" value="Homeodomain"/>
    <property type="match status" value="4"/>
</dbReference>
<dbReference type="PROSITE" id="PS00027">
    <property type="entry name" value="HOMEOBOX_1"/>
    <property type="match status" value="2"/>
</dbReference>
<dbReference type="SMART" id="SM00355">
    <property type="entry name" value="ZnF_C2H2"/>
    <property type="match status" value="21"/>
</dbReference>
<proteinExistence type="predicted"/>
<feature type="domain" description="Homeobox" evidence="16">
    <location>
        <begin position="3545"/>
        <end position="3605"/>
    </location>
</feature>
<dbReference type="PROSITE" id="PS50157">
    <property type="entry name" value="ZINC_FINGER_C2H2_2"/>
    <property type="match status" value="12"/>
</dbReference>
<evidence type="ECO:0000313" key="18">
    <source>
        <dbReference type="EMBL" id="CAD7093968.1"/>
    </source>
</evidence>
<feature type="region of interest" description="Disordered" evidence="15">
    <location>
        <begin position="2605"/>
        <end position="2771"/>
    </location>
</feature>
<feature type="DNA-binding region" description="Homeobox" evidence="12">
    <location>
        <begin position="2842"/>
        <end position="2901"/>
    </location>
</feature>
<dbReference type="GO" id="GO:0008270">
    <property type="term" value="F:zinc ion binding"/>
    <property type="evidence" value="ECO:0007669"/>
    <property type="project" value="UniProtKB-KW"/>
</dbReference>
<dbReference type="PANTHER" id="PTHR45891:SF3">
    <property type="entry name" value="ZINC FINGER PROTEIN 2"/>
    <property type="match status" value="1"/>
</dbReference>
<feature type="domain" description="Homeobox" evidence="16">
    <location>
        <begin position="2512"/>
        <end position="2572"/>
    </location>
</feature>
<feature type="region of interest" description="Disordered" evidence="15">
    <location>
        <begin position="3734"/>
        <end position="3797"/>
    </location>
</feature>
<keyword evidence="5" id="KW-0862">Zinc</keyword>
<feature type="region of interest" description="Disordered" evidence="15">
    <location>
        <begin position="1847"/>
        <end position="1879"/>
    </location>
</feature>
<feature type="region of interest" description="Disordered" evidence="15">
    <location>
        <begin position="1117"/>
        <end position="1148"/>
    </location>
</feature>
<dbReference type="Gene3D" id="3.30.160.60">
    <property type="entry name" value="Classic Zinc Finger"/>
    <property type="match status" value="4"/>
</dbReference>
<evidence type="ECO:0008006" key="20">
    <source>
        <dbReference type="Google" id="ProtNLM"/>
    </source>
</evidence>
<feature type="region of interest" description="Disordered" evidence="15">
    <location>
        <begin position="791"/>
        <end position="818"/>
    </location>
</feature>
<feature type="compositionally biased region" description="Basic and acidic residues" evidence="15">
    <location>
        <begin position="2712"/>
        <end position="2721"/>
    </location>
</feature>
<evidence type="ECO:0000256" key="2">
    <source>
        <dbReference type="ARBA" id="ARBA00022723"/>
    </source>
</evidence>
<feature type="region of interest" description="Disordered" evidence="15">
    <location>
        <begin position="1342"/>
        <end position="1361"/>
    </location>
</feature>
<feature type="region of interest" description="Disordered" evidence="15">
    <location>
        <begin position="2282"/>
        <end position="2371"/>
    </location>
</feature>
<evidence type="ECO:0000256" key="7">
    <source>
        <dbReference type="ARBA" id="ARBA00023125"/>
    </source>
</evidence>
<feature type="compositionally biased region" description="Low complexity" evidence="15">
    <location>
        <begin position="3369"/>
        <end position="3384"/>
    </location>
</feature>
<keyword evidence="6" id="KW-0805">Transcription regulation</keyword>
<dbReference type="Proteomes" id="UP000594454">
    <property type="component" value="Chromosome 7"/>
</dbReference>
<feature type="compositionally biased region" description="Polar residues" evidence="15">
    <location>
        <begin position="791"/>
        <end position="804"/>
    </location>
</feature>
<feature type="DNA-binding region" description="Homeobox" evidence="12">
    <location>
        <begin position="3547"/>
        <end position="3606"/>
    </location>
</feature>
<feature type="compositionally biased region" description="Low complexity" evidence="15">
    <location>
        <begin position="805"/>
        <end position="818"/>
    </location>
</feature>
<dbReference type="InterPro" id="IPR003604">
    <property type="entry name" value="Matrin/U1-like-C_Znf_C2H2"/>
</dbReference>
<feature type="region of interest" description="Disordered" evidence="15">
    <location>
        <begin position="625"/>
        <end position="733"/>
    </location>
</feature>
<evidence type="ECO:0000256" key="12">
    <source>
        <dbReference type="PROSITE-ProRule" id="PRU00108"/>
    </source>
</evidence>
<feature type="domain" description="C2H2-type" evidence="17">
    <location>
        <begin position="1805"/>
        <end position="1832"/>
    </location>
</feature>
<evidence type="ECO:0000256" key="10">
    <source>
        <dbReference type="ARBA" id="ARBA00023242"/>
    </source>
</evidence>
<feature type="compositionally biased region" description="Polar residues" evidence="15">
    <location>
        <begin position="2738"/>
        <end position="2771"/>
    </location>
</feature>